<accession>A0A9X3H9I4</accession>
<dbReference type="Pfam" id="PF21426">
    <property type="entry name" value="GBS104-like_Ig"/>
    <property type="match status" value="1"/>
</dbReference>
<dbReference type="InterPro" id="IPR036465">
    <property type="entry name" value="vWFA_dom_sf"/>
</dbReference>
<evidence type="ECO:0000259" key="4">
    <source>
        <dbReference type="PROSITE" id="PS50234"/>
    </source>
</evidence>
<dbReference type="AlphaFoldDB" id="A0A9X3H9I4"/>
<dbReference type="InterPro" id="IPR049319">
    <property type="entry name" value="GBS104-like_Ig"/>
</dbReference>
<dbReference type="Proteomes" id="UP001141458">
    <property type="component" value="Unassembled WGS sequence"/>
</dbReference>
<evidence type="ECO:0000256" key="1">
    <source>
        <dbReference type="SAM" id="MobiDB-lite"/>
    </source>
</evidence>
<dbReference type="Pfam" id="PF13519">
    <property type="entry name" value="VWA_2"/>
    <property type="match status" value="1"/>
</dbReference>
<gene>
    <name evidence="5" type="ORF">NND69_02575</name>
</gene>
<feature type="region of interest" description="Disordered" evidence="1">
    <location>
        <begin position="196"/>
        <end position="222"/>
    </location>
</feature>
<feature type="transmembrane region" description="Helical" evidence="2">
    <location>
        <begin position="628"/>
        <end position="646"/>
    </location>
</feature>
<evidence type="ECO:0000313" key="5">
    <source>
        <dbReference type="EMBL" id="MCZ7407255.1"/>
    </source>
</evidence>
<feature type="chain" id="PRO_5040743400" evidence="3">
    <location>
        <begin position="24"/>
        <end position="650"/>
    </location>
</feature>
<dbReference type="Gene3D" id="3.40.50.410">
    <property type="entry name" value="von Willebrand factor, type A domain"/>
    <property type="match status" value="1"/>
</dbReference>
<sequence>MKRGKLKNLILSCALCFSMIAPFFDQQTFAQTLGEQKVLDKNNKTATVLDKNLETEVELSFPGKQGVLPADVVFVLDKSGASAANDIYKQAKQFLQEIKNEAKDKGLNVKVGVVLFNMHGNIKQELTDVISGYDDILKAMNSSVSMGTNMHAGLLAAQKLLDEDKTVKSSNKHIVLISDGATYLYSKDKNFKKAYTRSFGDPKKQTDPKTGQPYKNGSDKKGGIWEYQSREYNTPNDFKKFADGKNFVFSQATNDYKKLGEYLDYYKNQNKDTNKNWSQYEYEYNFSSAYLGFGRKTTPIDVNAPSNIDIAFLSADNVFQEMVNSGYDMNVYFKNAADFDGTEFLKYLVRKSNNGKLNTDFTKLKKEILNKISKGSYIDDFIGKDFDFVNDTDKMKLQVGDEIISPEKIGDNKYGFGKLNDSSYRYVMTYTKGENEKIRLEVNETIYPNKPVSFKYKEKLVNIPTKIGVHKLKTNEGASLYPVDGNGKKGEKVDFPIPTVEYKVEGFNVSYLFVSETNGKELPEDVNKLLPLNETGKENGSEVIPTQPAKTIVKVEDGTWTFKGYDKEKIIINNADVKFVGKWEFTKNNIPTPNPGKPSIPWTPLVPAQPIKKVTQAKKGGKLAKTSIATTSMAGIILGLAGIVVSKRKK</sequence>
<proteinExistence type="predicted"/>
<feature type="signal peptide" evidence="3">
    <location>
        <begin position="1"/>
        <end position="23"/>
    </location>
</feature>
<keyword evidence="2" id="KW-1133">Transmembrane helix</keyword>
<evidence type="ECO:0000313" key="6">
    <source>
        <dbReference type="Proteomes" id="UP001141458"/>
    </source>
</evidence>
<keyword evidence="3" id="KW-0732">Signal</keyword>
<feature type="domain" description="VWFA" evidence="4">
    <location>
        <begin position="71"/>
        <end position="180"/>
    </location>
</feature>
<keyword evidence="2" id="KW-0812">Transmembrane</keyword>
<evidence type="ECO:0000256" key="2">
    <source>
        <dbReference type="SAM" id="Phobius"/>
    </source>
</evidence>
<comment type="caution">
    <text evidence="5">The sequence shown here is derived from an EMBL/GenBank/DDBJ whole genome shotgun (WGS) entry which is preliminary data.</text>
</comment>
<dbReference type="RefSeq" id="WP_269720585.1">
    <property type="nucleotide sequence ID" value="NZ_CP101408.1"/>
</dbReference>
<dbReference type="CDD" id="cd00198">
    <property type="entry name" value="vWFA"/>
    <property type="match status" value="1"/>
</dbReference>
<organism evidence="5 6">
    <name type="scientific">Parvimonas micra</name>
    <dbReference type="NCBI Taxonomy" id="33033"/>
    <lineage>
        <taxon>Bacteria</taxon>
        <taxon>Bacillati</taxon>
        <taxon>Bacillota</taxon>
        <taxon>Tissierellia</taxon>
        <taxon>Tissierellales</taxon>
        <taxon>Peptoniphilaceae</taxon>
        <taxon>Parvimonas</taxon>
    </lineage>
</organism>
<dbReference type="SUPFAM" id="SSF53300">
    <property type="entry name" value="vWA-like"/>
    <property type="match status" value="1"/>
</dbReference>
<dbReference type="Pfam" id="PF18655">
    <property type="entry name" value="SHIRT"/>
    <property type="match status" value="1"/>
</dbReference>
<dbReference type="PROSITE" id="PS50234">
    <property type="entry name" value="VWFA"/>
    <property type="match status" value="1"/>
</dbReference>
<dbReference type="InterPro" id="IPR041030">
    <property type="entry name" value="SHIRT"/>
</dbReference>
<dbReference type="InterPro" id="IPR002035">
    <property type="entry name" value="VWF_A"/>
</dbReference>
<dbReference type="EMBL" id="JANDZV010000001">
    <property type="protein sequence ID" value="MCZ7407255.1"/>
    <property type="molecule type" value="Genomic_DNA"/>
</dbReference>
<protein>
    <submittedName>
        <fullName evidence="5">SHIRT domain-containing protein</fullName>
    </submittedName>
</protein>
<reference evidence="5" key="1">
    <citation type="submission" date="2022-07" db="EMBL/GenBank/DDBJ databases">
        <title>Parvimonas micra travels from the subgingival sulcus of the human oral cavity to the colorectal adenocarcinoma.</title>
        <authorList>
            <person name="Conde-Perez K."/>
            <person name="Buetas E."/>
            <person name="Aja-Macaya P."/>
            <person name="Martin-De Arribas E."/>
            <person name="Iglesias-Corras I."/>
            <person name="Trigo-Tasende N."/>
            <person name="Nasser-Ali M."/>
            <person name="Estevez L.S."/>
            <person name="Rumbo-Feal S."/>
            <person name="Otero-Alen B."/>
            <person name="Noguera J.F."/>
            <person name="Concha A."/>
            <person name="Pardinas-Lopez S."/>
            <person name="Carda-Dieguez M."/>
            <person name="Gomez-Randulfe I."/>
            <person name="Martinez-Lago N."/>
            <person name="Ladra S."/>
            <person name="Aparicio L.A."/>
            <person name="Bou G."/>
            <person name="Mira A."/>
            <person name="Vallejo J.A."/>
            <person name="Poza M."/>
        </authorList>
    </citation>
    <scope>NUCLEOTIDE SEQUENCE</scope>
    <source>
        <strain evidence="5">PM79KC-AC-4</strain>
    </source>
</reference>
<evidence type="ECO:0000256" key="3">
    <source>
        <dbReference type="SAM" id="SignalP"/>
    </source>
</evidence>
<name>A0A9X3H9I4_9FIRM</name>
<keyword evidence="2" id="KW-0472">Membrane</keyword>